<evidence type="ECO:0000256" key="4">
    <source>
        <dbReference type="RuleBase" id="RU367147"/>
    </source>
</evidence>
<evidence type="ECO:0000256" key="3">
    <source>
        <dbReference type="ARBA" id="ARBA00022801"/>
    </source>
</evidence>
<dbReference type="STRING" id="1314674.A0A0D7BVZ1"/>
<sequence length="298" mass="31598">MFASSDRVLKLAVGPVLLAALGSALDIPVSTLTQITDFGDNPTGVENYVYVPATLADPPALIAAIHYCTGTAQAYYSGTEYATLAEKYGYIVLYPEAPAEGKCWDVHTDETLTHDAGGDSLGIANGLRYLVDLYGVDSEQVFATGTSSGAMMTNVLAGAYPDLIKAGAAFAGVPYACFAGESAWSTECAQGQLIKSGEEWGALALAGYAGYTGTRPKMALWHGSVDTTLNTQNYYEEIKQWTNIFGVSENATSVTEDWPISGWTLSEFGDNVQGILASGVDHNIPVQAQKVLEWFGIA</sequence>
<dbReference type="Proteomes" id="UP000054007">
    <property type="component" value="Unassembled WGS sequence"/>
</dbReference>
<comment type="subcellular location">
    <subcellularLocation>
        <location evidence="4">Secreted</location>
    </subcellularLocation>
</comment>
<dbReference type="GO" id="GO:0005576">
    <property type="term" value="C:extracellular region"/>
    <property type="evidence" value="ECO:0007669"/>
    <property type="project" value="UniProtKB-SubCell"/>
</dbReference>
<dbReference type="EMBL" id="KN880434">
    <property type="protein sequence ID" value="KIY73781.1"/>
    <property type="molecule type" value="Genomic_DNA"/>
</dbReference>
<proteinExistence type="inferred from homology"/>
<dbReference type="PANTHER" id="PTHR43037">
    <property type="entry name" value="UNNAMED PRODUCT-RELATED"/>
    <property type="match status" value="1"/>
</dbReference>
<protein>
    <recommendedName>
        <fullName evidence="4">Carboxylic ester hydrolase</fullName>
        <ecNumber evidence="4">3.1.1.-</ecNumber>
    </recommendedName>
</protein>
<dbReference type="Pfam" id="PF10503">
    <property type="entry name" value="Esterase_PHB"/>
    <property type="match status" value="1"/>
</dbReference>
<dbReference type="OrthoDB" id="2425929at2759"/>
<keyword evidence="4" id="KW-0119">Carbohydrate metabolism</keyword>
<comment type="function">
    <text evidence="4">Esterase involved in the hydrolysis of xylan, a major structural heterogeneous polysaccharide found in plant biomass representing the second most abundant polysaccharide in the biosphere, after cellulose.</text>
</comment>
<keyword evidence="4" id="KW-0964">Secreted</keyword>
<dbReference type="GO" id="GO:0052689">
    <property type="term" value="F:carboxylic ester hydrolase activity"/>
    <property type="evidence" value="ECO:0007669"/>
    <property type="project" value="UniProtKB-KW"/>
</dbReference>
<dbReference type="GO" id="GO:0045493">
    <property type="term" value="P:xylan catabolic process"/>
    <property type="evidence" value="ECO:0007669"/>
    <property type="project" value="UniProtKB-UniRule"/>
</dbReference>
<name>A0A0D7BVZ1_9AGAR</name>
<keyword evidence="2 4" id="KW-0732">Signal</keyword>
<evidence type="ECO:0000313" key="6">
    <source>
        <dbReference type="Proteomes" id="UP000054007"/>
    </source>
</evidence>
<dbReference type="EC" id="3.1.1.-" evidence="4"/>
<evidence type="ECO:0000313" key="5">
    <source>
        <dbReference type="EMBL" id="KIY73781.1"/>
    </source>
</evidence>
<dbReference type="Gene3D" id="3.40.50.1820">
    <property type="entry name" value="alpha/beta hydrolase"/>
    <property type="match status" value="1"/>
</dbReference>
<organism evidence="5 6">
    <name type="scientific">Cylindrobasidium torrendii FP15055 ss-10</name>
    <dbReference type="NCBI Taxonomy" id="1314674"/>
    <lineage>
        <taxon>Eukaryota</taxon>
        <taxon>Fungi</taxon>
        <taxon>Dikarya</taxon>
        <taxon>Basidiomycota</taxon>
        <taxon>Agaricomycotina</taxon>
        <taxon>Agaricomycetes</taxon>
        <taxon>Agaricomycetidae</taxon>
        <taxon>Agaricales</taxon>
        <taxon>Marasmiineae</taxon>
        <taxon>Physalacriaceae</taxon>
        <taxon>Cylindrobasidium</taxon>
    </lineage>
</organism>
<dbReference type="InterPro" id="IPR010126">
    <property type="entry name" value="Esterase_phb"/>
</dbReference>
<dbReference type="SUPFAM" id="SSF53474">
    <property type="entry name" value="alpha/beta-Hydrolases"/>
    <property type="match status" value="2"/>
</dbReference>
<accession>A0A0D7BVZ1</accession>
<evidence type="ECO:0000256" key="2">
    <source>
        <dbReference type="ARBA" id="ARBA00022729"/>
    </source>
</evidence>
<keyword evidence="3 4" id="KW-0378">Hydrolase</keyword>
<keyword evidence="6" id="KW-1185">Reference proteome</keyword>
<dbReference type="NCBIfam" id="TIGR01840">
    <property type="entry name" value="esterase_phb"/>
    <property type="match status" value="1"/>
</dbReference>
<dbReference type="InterPro" id="IPR029058">
    <property type="entry name" value="AB_hydrolase_fold"/>
</dbReference>
<feature type="chain" id="PRO_5029035578" description="Carboxylic ester hydrolase" evidence="4">
    <location>
        <begin position="25"/>
        <end position="298"/>
    </location>
</feature>
<dbReference type="InterPro" id="IPR050955">
    <property type="entry name" value="Plant_Biomass_Hydrol_Est"/>
</dbReference>
<evidence type="ECO:0000256" key="1">
    <source>
        <dbReference type="ARBA" id="ARBA00022487"/>
    </source>
</evidence>
<keyword evidence="1 4" id="KW-0719">Serine esterase</keyword>
<dbReference type="AlphaFoldDB" id="A0A0D7BVZ1"/>
<gene>
    <name evidence="5" type="ORF">CYLTODRAFT_485284</name>
</gene>
<dbReference type="PANTHER" id="PTHR43037:SF5">
    <property type="entry name" value="FERULOYL ESTERASE"/>
    <property type="match status" value="1"/>
</dbReference>
<keyword evidence="4" id="KW-0624">Polysaccharide degradation</keyword>
<feature type="signal peptide" evidence="4">
    <location>
        <begin position="1"/>
        <end position="24"/>
    </location>
</feature>
<reference evidence="5 6" key="1">
    <citation type="journal article" date="2015" name="Fungal Genet. Biol.">
        <title>Evolution of novel wood decay mechanisms in Agaricales revealed by the genome sequences of Fistulina hepatica and Cylindrobasidium torrendii.</title>
        <authorList>
            <person name="Floudas D."/>
            <person name="Held B.W."/>
            <person name="Riley R."/>
            <person name="Nagy L.G."/>
            <person name="Koehler G."/>
            <person name="Ransdell A.S."/>
            <person name="Younus H."/>
            <person name="Chow J."/>
            <person name="Chiniquy J."/>
            <person name="Lipzen A."/>
            <person name="Tritt A."/>
            <person name="Sun H."/>
            <person name="Haridas S."/>
            <person name="LaButti K."/>
            <person name="Ohm R.A."/>
            <person name="Kues U."/>
            <person name="Blanchette R.A."/>
            <person name="Grigoriev I.V."/>
            <person name="Minto R.E."/>
            <person name="Hibbett D.S."/>
        </authorList>
    </citation>
    <scope>NUCLEOTIDE SEQUENCE [LARGE SCALE GENOMIC DNA]</scope>
    <source>
        <strain evidence="5 6">FP15055 ss-10</strain>
    </source>
</reference>
<comment type="similarity">
    <text evidence="4">Belongs to the carbohydrate esterase 1 (CE1) family.</text>
</comment>